<dbReference type="Proteomes" id="UP000034228">
    <property type="component" value="Unassembled WGS sequence"/>
</dbReference>
<name>A0A0M2VDL8_9GAMM</name>
<feature type="domain" description="HTH iclR-type" evidence="6">
    <location>
        <begin position="6"/>
        <end position="66"/>
    </location>
</feature>
<organism evidence="8 9">
    <name type="scientific">Arsukibacterium ikkense</name>
    <dbReference type="NCBI Taxonomy" id="336831"/>
    <lineage>
        <taxon>Bacteria</taxon>
        <taxon>Pseudomonadati</taxon>
        <taxon>Pseudomonadota</taxon>
        <taxon>Gammaproteobacteria</taxon>
        <taxon>Chromatiales</taxon>
        <taxon>Chromatiaceae</taxon>
        <taxon>Arsukibacterium</taxon>
    </lineage>
</organism>
<dbReference type="STRING" id="336831.WG68_00775"/>
<evidence type="ECO:0000259" key="7">
    <source>
        <dbReference type="PROSITE" id="PS51078"/>
    </source>
</evidence>
<evidence type="ECO:0000313" key="8">
    <source>
        <dbReference type="EMBL" id="KKO47218.1"/>
    </source>
</evidence>
<dbReference type="SUPFAM" id="SSF46785">
    <property type="entry name" value="Winged helix' DNA-binding domain"/>
    <property type="match status" value="1"/>
</dbReference>
<dbReference type="InterPro" id="IPR036390">
    <property type="entry name" value="WH_DNA-bd_sf"/>
</dbReference>
<evidence type="ECO:0000256" key="2">
    <source>
        <dbReference type="ARBA" id="ARBA00023125"/>
    </source>
</evidence>
<keyword evidence="9" id="KW-1185">Reference proteome</keyword>
<dbReference type="Pfam" id="PF01614">
    <property type="entry name" value="IclR_C"/>
    <property type="match status" value="1"/>
</dbReference>
<evidence type="ECO:0000256" key="4">
    <source>
        <dbReference type="ARBA" id="ARBA00040379"/>
    </source>
</evidence>
<dbReference type="RefSeq" id="WP_046555747.1">
    <property type="nucleotide sequence ID" value="NZ_LAHO01000001.1"/>
</dbReference>
<dbReference type="GO" id="GO:0003700">
    <property type="term" value="F:DNA-binding transcription factor activity"/>
    <property type="evidence" value="ECO:0007669"/>
    <property type="project" value="TreeGrafter"/>
</dbReference>
<dbReference type="Gene3D" id="1.10.10.10">
    <property type="entry name" value="Winged helix-like DNA-binding domain superfamily/Winged helix DNA-binding domain"/>
    <property type="match status" value="1"/>
</dbReference>
<dbReference type="InterPro" id="IPR014757">
    <property type="entry name" value="Tscrpt_reg_IclR_C"/>
</dbReference>
<accession>A0A0M2VDL8</accession>
<dbReference type="PROSITE" id="PS51078">
    <property type="entry name" value="ICLR_ED"/>
    <property type="match status" value="1"/>
</dbReference>
<dbReference type="Pfam" id="PF09339">
    <property type="entry name" value="HTH_IclR"/>
    <property type="match status" value="1"/>
</dbReference>
<dbReference type="PATRIC" id="fig|336831.14.peg.2365"/>
<dbReference type="InterPro" id="IPR005471">
    <property type="entry name" value="Tscrpt_reg_IclR_N"/>
</dbReference>
<dbReference type="PANTHER" id="PTHR30136">
    <property type="entry name" value="HELIX-TURN-HELIX TRANSCRIPTIONAL REGULATOR, ICLR FAMILY"/>
    <property type="match status" value="1"/>
</dbReference>
<dbReference type="PANTHER" id="PTHR30136:SF24">
    <property type="entry name" value="HTH-TYPE TRANSCRIPTIONAL REPRESSOR ALLR"/>
    <property type="match status" value="1"/>
</dbReference>
<comment type="caution">
    <text evidence="8">The sequence shown here is derived from an EMBL/GenBank/DDBJ whole genome shotgun (WGS) entry which is preliminary data.</text>
</comment>
<dbReference type="InterPro" id="IPR029016">
    <property type="entry name" value="GAF-like_dom_sf"/>
</dbReference>
<dbReference type="Gene3D" id="3.30.450.40">
    <property type="match status" value="1"/>
</dbReference>
<dbReference type="SMART" id="SM00346">
    <property type="entry name" value="HTH_ICLR"/>
    <property type="match status" value="1"/>
</dbReference>
<evidence type="ECO:0000256" key="1">
    <source>
        <dbReference type="ARBA" id="ARBA00023015"/>
    </source>
</evidence>
<evidence type="ECO:0000256" key="5">
    <source>
        <dbReference type="ARBA" id="ARBA00042627"/>
    </source>
</evidence>
<dbReference type="AlphaFoldDB" id="A0A0M2VDL8"/>
<dbReference type="EMBL" id="LAHO01000001">
    <property type="protein sequence ID" value="KKO47218.1"/>
    <property type="molecule type" value="Genomic_DNA"/>
</dbReference>
<dbReference type="PROSITE" id="PS51077">
    <property type="entry name" value="HTH_ICLR"/>
    <property type="match status" value="1"/>
</dbReference>
<proteinExistence type="predicted"/>
<evidence type="ECO:0000313" key="9">
    <source>
        <dbReference type="Proteomes" id="UP000034228"/>
    </source>
</evidence>
<gene>
    <name evidence="8" type="ORF">WG68_00775</name>
</gene>
<keyword evidence="3" id="KW-0804">Transcription</keyword>
<dbReference type="InterPro" id="IPR050707">
    <property type="entry name" value="HTH_MetabolicPath_Reg"/>
</dbReference>
<protein>
    <recommendedName>
        <fullName evidence="4">HTH-type transcriptional repressor AllR</fullName>
    </recommendedName>
    <alternativeName>
        <fullName evidence="5">Negative regulator of allantoin and glyoxylate utilization operons</fullName>
    </alternativeName>
</protein>
<dbReference type="GO" id="GO:0045892">
    <property type="term" value="P:negative regulation of DNA-templated transcription"/>
    <property type="evidence" value="ECO:0007669"/>
    <property type="project" value="TreeGrafter"/>
</dbReference>
<dbReference type="OrthoDB" id="9807558at2"/>
<dbReference type="InterPro" id="IPR036388">
    <property type="entry name" value="WH-like_DNA-bd_sf"/>
</dbReference>
<keyword evidence="2" id="KW-0238">DNA-binding</keyword>
<dbReference type="SUPFAM" id="SSF55781">
    <property type="entry name" value="GAF domain-like"/>
    <property type="match status" value="1"/>
</dbReference>
<sequence>MVSYVIPNLANACRIISLVSESEQGLSLTELEQGLALPRTTAFRILQTLCQERVLAKQGKRYQVGAQLFKLGLNVLSSQRLSQQALPCLQQLALKTGLSCHLALPHAEGALLVEVCDSPNPLRLAARPGTVAAFNCSAAGKVFLAHHYLDQLTELAASGLFVSRTKRSLTDPVQLHSELQRVLARGYAGDEMEYHNDVRCLAAPVRNEQGQVVAAIGVTGPLAVFGKQPITAIIAVLKQTAIDIALSTYRPQLLASKVSGH</sequence>
<keyword evidence="1" id="KW-0805">Transcription regulation</keyword>
<evidence type="ECO:0000256" key="3">
    <source>
        <dbReference type="ARBA" id="ARBA00023163"/>
    </source>
</evidence>
<dbReference type="GO" id="GO:0003677">
    <property type="term" value="F:DNA binding"/>
    <property type="evidence" value="ECO:0007669"/>
    <property type="project" value="UniProtKB-KW"/>
</dbReference>
<reference evidence="8 9" key="1">
    <citation type="submission" date="2015-03" db="EMBL/GenBank/DDBJ databases">
        <title>Draft genome sequences of two protease-producing strains of Arsukibacterium isolated from two cold and alkaline environments.</title>
        <authorList>
            <person name="Lylloff J.E."/>
            <person name="Skov L.B."/>
            <person name="Jepsen M."/>
            <person name="Hallin P.F."/>
            <person name="Sorensen S.J."/>
            <person name="Stougaard P."/>
            <person name="Glaring M.A."/>
        </authorList>
    </citation>
    <scope>NUCLEOTIDE SEQUENCE [LARGE SCALE GENOMIC DNA]</scope>
    <source>
        <strain evidence="8 9">GCM72</strain>
    </source>
</reference>
<evidence type="ECO:0000259" key="6">
    <source>
        <dbReference type="PROSITE" id="PS51077"/>
    </source>
</evidence>
<feature type="domain" description="IclR-ED" evidence="7">
    <location>
        <begin position="67"/>
        <end position="250"/>
    </location>
</feature>